<evidence type="ECO:0000313" key="10">
    <source>
        <dbReference type="Proteomes" id="UP001230268"/>
    </source>
</evidence>
<dbReference type="PANTHER" id="PTHR12172:SF0">
    <property type="entry name" value="CELL CYCLE CHECKPOINT PROTEIN RAD17"/>
    <property type="match status" value="1"/>
</dbReference>
<feature type="compositionally biased region" description="Polar residues" evidence="8">
    <location>
        <begin position="65"/>
        <end position="80"/>
    </location>
</feature>
<comment type="caution">
    <text evidence="9">The sequence shown here is derived from an EMBL/GenBank/DDBJ whole genome shotgun (WGS) entry which is preliminary data.</text>
</comment>
<evidence type="ECO:0000256" key="3">
    <source>
        <dbReference type="ARBA" id="ARBA00022741"/>
    </source>
</evidence>
<dbReference type="GO" id="GO:0005634">
    <property type="term" value="C:nucleus"/>
    <property type="evidence" value="ECO:0007669"/>
    <property type="project" value="UniProtKB-SubCell"/>
</dbReference>
<feature type="compositionally biased region" description="Low complexity" evidence="8">
    <location>
        <begin position="87"/>
        <end position="99"/>
    </location>
</feature>
<accession>A0AAD8LL45</accession>
<dbReference type="AlphaFoldDB" id="A0AAD8LL45"/>
<keyword evidence="10" id="KW-1185">Reference proteome</keyword>
<dbReference type="Proteomes" id="UP001230268">
    <property type="component" value="Unassembled WGS sequence"/>
</dbReference>
<comment type="subcellular location">
    <subcellularLocation>
        <location evidence="1">Nucleus</location>
    </subcellularLocation>
</comment>
<feature type="region of interest" description="Disordered" evidence="8">
    <location>
        <begin position="58"/>
        <end position="103"/>
    </location>
</feature>
<dbReference type="GO" id="GO:0033314">
    <property type="term" value="P:mitotic DNA replication checkpoint signaling"/>
    <property type="evidence" value="ECO:0007669"/>
    <property type="project" value="TreeGrafter"/>
</dbReference>
<dbReference type="InterPro" id="IPR004582">
    <property type="entry name" value="Checkpoint_prot_Rad17_Rad24"/>
</dbReference>
<keyword evidence="6" id="KW-0539">Nucleus</keyword>
<dbReference type="GO" id="GO:0000077">
    <property type="term" value="P:DNA damage checkpoint signaling"/>
    <property type="evidence" value="ECO:0007669"/>
    <property type="project" value="TreeGrafter"/>
</dbReference>
<evidence type="ECO:0000256" key="2">
    <source>
        <dbReference type="ARBA" id="ARBA00006168"/>
    </source>
</evidence>
<dbReference type="InterPro" id="IPR027417">
    <property type="entry name" value="P-loop_NTPase"/>
</dbReference>
<dbReference type="GO" id="GO:0005524">
    <property type="term" value="F:ATP binding"/>
    <property type="evidence" value="ECO:0007669"/>
    <property type="project" value="UniProtKB-KW"/>
</dbReference>
<keyword evidence="7" id="KW-0131">Cell cycle</keyword>
<evidence type="ECO:0000256" key="7">
    <source>
        <dbReference type="ARBA" id="ARBA00023306"/>
    </source>
</evidence>
<dbReference type="GO" id="GO:0006281">
    <property type="term" value="P:DNA repair"/>
    <property type="evidence" value="ECO:0007669"/>
    <property type="project" value="InterPro"/>
</dbReference>
<keyword evidence="4" id="KW-0227">DNA damage</keyword>
<dbReference type="SUPFAM" id="SSF52540">
    <property type="entry name" value="P-loop containing nucleoside triphosphate hydrolases"/>
    <property type="match status" value="1"/>
</dbReference>
<keyword evidence="3" id="KW-0547">Nucleotide-binding</keyword>
<keyword evidence="5" id="KW-0067">ATP-binding</keyword>
<evidence type="ECO:0000256" key="5">
    <source>
        <dbReference type="ARBA" id="ARBA00022840"/>
    </source>
</evidence>
<dbReference type="PANTHER" id="PTHR12172">
    <property type="entry name" value="CELL CYCLE CHECKPOINT PROTEIN RAD17"/>
    <property type="match status" value="1"/>
</dbReference>
<evidence type="ECO:0000256" key="6">
    <source>
        <dbReference type="ARBA" id="ARBA00023242"/>
    </source>
</evidence>
<dbReference type="GO" id="GO:0003682">
    <property type="term" value="F:chromatin binding"/>
    <property type="evidence" value="ECO:0007669"/>
    <property type="project" value="TreeGrafter"/>
</dbReference>
<protein>
    <submittedName>
        <fullName evidence="9">Uncharacterized protein</fullName>
    </submittedName>
</protein>
<evidence type="ECO:0000256" key="8">
    <source>
        <dbReference type="SAM" id="MobiDB-lite"/>
    </source>
</evidence>
<name>A0AAD8LL45_BABGI</name>
<reference evidence="9" key="1">
    <citation type="submission" date="2023-08" db="EMBL/GenBank/DDBJ databases">
        <title>Draft sequence of the Babesia gibsoni genome.</title>
        <authorList>
            <person name="Yamagishi J.Y."/>
            <person name="Xuan X.X."/>
        </authorList>
    </citation>
    <scope>NUCLEOTIDE SEQUENCE</scope>
    <source>
        <strain evidence="9">Azabu</strain>
    </source>
</reference>
<organism evidence="9 10">
    <name type="scientific">Babesia gibsoni</name>
    <dbReference type="NCBI Taxonomy" id="33632"/>
    <lineage>
        <taxon>Eukaryota</taxon>
        <taxon>Sar</taxon>
        <taxon>Alveolata</taxon>
        <taxon>Apicomplexa</taxon>
        <taxon>Aconoidasida</taxon>
        <taxon>Piroplasmida</taxon>
        <taxon>Babesiidae</taxon>
        <taxon>Babesia</taxon>
    </lineage>
</organism>
<dbReference type="GO" id="GO:0003689">
    <property type="term" value="F:DNA clamp loader activity"/>
    <property type="evidence" value="ECO:0007669"/>
    <property type="project" value="TreeGrafter"/>
</dbReference>
<proteinExistence type="inferred from homology"/>
<dbReference type="EMBL" id="JAVEPI010000002">
    <property type="protein sequence ID" value="KAK1443533.1"/>
    <property type="molecule type" value="Genomic_DNA"/>
</dbReference>
<evidence type="ECO:0000256" key="4">
    <source>
        <dbReference type="ARBA" id="ARBA00022763"/>
    </source>
</evidence>
<comment type="similarity">
    <text evidence="2">Belongs to the rad17/RAD24 family.</text>
</comment>
<evidence type="ECO:0000313" key="9">
    <source>
        <dbReference type="EMBL" id="KAK1443533.1"/>
    </source>
</evidence>
<evidence type="ECO:0000256" key="1">
    <source>
        <dbReference type="ARBA" id="ARBA00004123"/>
    </source>
</evidence>
<gene>
    <name evidence="9" type="ORF">BgAZ_204090</name>
</gene>
<sequence length="812" mass="91710">MSDATFKDIPWRKSELEILYDFLVSARDRCLHSIQASANRRKGEALCKPLLFGNPREHKLPRYLNTPNTPSNMGNRQPMTLNELDNPGSTSGSTAPTPTDDAYPNTTQMVANICILRGQTGCGKVTAVRRICEDIGLKIIEYDPLEVEMVNCVYGERYEGMTTSFMRFLDNTRRKPGLRMRSTVAGRCANRHNQMSHSLSPILLKRFKPMKRDMEEARTVNDIPLNEPHIILLKDLPRGILTPNNVDNVKRIQEIMENILEGDESWDIAAFPLLICVNNSESDRLMLKSILPNNYENHARCLRLNVSQITKSKMKVLLSKLLHTLGRQRTSLNEHLVDAISAMSFGDIRYGMANLHFYSTPSSHISPPPLSDLDILKNHMMERNTSSGVFNLLGKVLVNKRIPAILGGTPEDESATLLCNTNSGESLDVSRFSECFSLSKPVSRCSFDSQGLGSCMYPDYSDVLEILPKLSDDLVEMDYTYCEYEQPSQESDLEEALTNASCIRDYGMLQQESFNSLLSVTPLSVRLFGLKEPFNKAFPLSMSQWPTIAYDMSATPTKYPRSAMIPRLTRPGMYYVPEEMLDNGYVEGSFLVNCCFENYVNYFESVEDCAVFGTHLSFADACLNGIRYSSGQTDELLEQLHKTFSSICLRSTSDSNLGGLEGSGNKVFRHFGRNVWHSESRYDMERLQELYDFHLKELAARRHRQGDSRNASGTYICKQRAFVEIVPFMYMLISQEYGLDVPTRGIHLDTSMGISNIMTESLMEKVDLLIDESEESSKDSLEAKAVVKAQCGVLDLVTPIFKELLTEIGKHY</sequence>